<dbReference type="InterPro" id="IPR005883">
    <property type="entry name" value="PilM"/>
</dbReference>
<protein>
    <submittedName>
        <fullName evidence="2">Type IV pilus assembly protein PilM</fullName>
    </submittedName>
</protein>
<evidence type="ECO:0000259" key="1">
    <source>
        <dbReference type="SMART" id="SM00842"/>
    </source>
</evidence>
<dbReference type="Gene3D" id="3.30.420.40">
    <property type="match status" value="2"/>
</dbReference>
<dbReference type="RefSeq" id="WP_072887753.1">
    <property type="nucleotide sequence ID" value="NZ_FRAE01000015.1"/>
</dbReference>
<dbReference type="Gene3D" id="3.30.1490.300">
    <property type="match status" value="1"/>
</dbReference>
<dbReference type="SMART" id="SM00842">
    <property type="entry name" value="FtsA"/>
    <property type="match status" value="1"/>
</dbReference>
<evidence type="ECO:0000313" key="3">
    <source>
        <dbReference type="Proteomes" id="UP000242497"/>
    </source>
</evidence>
<gene>
    <name evidence="2" type="ORF">SAMN02744037_00939</name>
</gene>
<keyword evidence="3" id="KW-1185">Reference proteome</keyword>
<dbReference type="InterPro" id="IPR043129">
    <property type="entry name" value="ATPase_NBD"/>
</dbReference>
<dbReference type="PIRSF" id="PIRSF019169">
    <property type="entry name" value="PilM"/>
    <property type="match status" value="1"/>
</dbReference>
<dbReference type="PANTHER" id="PTHR32432">
    <property type="entry name" value="CELL DIVISION PROTEIN FTSA-RELATED"/>
    <property type="match status" value="1"/>
</dbReference>
<dbReference type="EMBL" id="FRAE01000015">
    <property type="protein sequence ID" value="SHJ82703.1"/>
    <property type="molecule type" value="Genomic_DNA"/>
</dbReference>
<dbReference type="NCBIfam" id="TIGR01175">
    <property type="entry name" value="pilM"/>
    <property type="match status" value="1"/>
</dbReference>
<dbReference type="Pfam" id="PF11104">
    <property type="entry name" value="PilM_2"/>
    <property type="match status" value="1"/>
</dbReference>
<accession>A0A1M6MHC5</accession>
<dbReference type="CDD" id="cd24049">
    <property type="entry name" value="ASKHA_NBD_PilM"/>
    <property type="match status" value="1"/>
</dbReference>
<dbReference type="GO" id="GO:0051301">
    <property type="term" value="P:cell division"/>
    <property type="evidence" value="ECO:0007669"/>
    <property type="project" value="InterPro"/>
</dbReference>
<dbReference type="STRING" id="1123349.SAMN02744037_00939"/>
<dbReference type="SUPFAM" id="SSF53067">
    <property type="entry name" value="Actin-like ATPase domain"/>
    <property type="match status" value="2"/>
</dbReference>
<dbReference type="OrthoDB" id="5291956at2"/>
<dbReference type="PANTHER" id="PTHR32432:SF3">
    <property type="entry name" value="ETHANOLAMINE UTILIZATION PROTEIN EUTJ"/>
    <property type="match status" value="1"/>
</dbReference>
<dbReference type="AlphaFoldDB" id="A0A1M6MHC5"/>
<reference evidence="3" key="1">
    <citation type="submission" date="2016-11" db="EMBL/GenBank/DDBJ databases">
        <authorList>
            <person name="Varghese N."/>
            <person name="Submissions S."/>
        </authorList>
    </citation>
    <scope>NUCLEOTIDE SEQUENCE [LARGE SCALE GENOMIC DNA]</scope>
    <source>
        <strain evidence="3">DSM 15518</strain>
    </source>
</reference>
<feature type="domain" description="SHS2" evidence="1">
    <location>
        <begin position="6"/>
        <end position="174"/>
    </location>
</feature>
<evidence type="ECO:0000313" key="2">
    <source>
        <dbReference type="EMBL" id="SHJ82703.1"/>
    </source>
</evidence>
<name>A0A1M6MHC5_9FIRM</name>
<sequence length="356" mass="40495">MFSSSVLSIDIGNKNTKIVVGKHQKNSVLVEKAMVIDTPLNSYRDGNILDINSLKTAISNVLESEKIKAKKTICTVQSTSIITREIVLPIAKKEEEMKTMVQFEIEQYLPIMFDDYVVEYKVLEEFIEDNIKKGRITVVALPKTIVEAYLKLLEELNLKPVALDMNSNAISKLYESKAKINLENSSYDKTVAVIDIGHNYLNLNIISNGIAQFSRIIPVGSNDIDINIANMFNLSIEEAQKRKIEDSTLDTLEANKNNLISSQILNDALKGSVDNWIQEINRIFQYYINRNRENKIEEIYLHGGGCKIKGLPEYFKERLNIPTFKIENISNIKLNKALKDIEIDKYLNCIGSIIRK</sequence>
<dbReference type="Proteomes" id="UP000242497">
    <property type="component" value="Unassembled WGS sequence"/>
</dbReference>
<proteinExistence type="predicted"/>
<dbReference type="InterPro" id="IPR050696">
    <property type="entry name" value="FtsA/MreB"/>
</dbReference>
<organism evidence="2 3">
    <name type="scientific">Tepidibacter formicigenes DSM 15518</name>
    <dbReference type="NCBI Taxonomy" id="1123349"/>
    <lineage>
        <taxon>Bacteria</taxon>
        <taxon>Bacillati</taxon>
        <taxon>Bacillota</taxon>
        <taxon>Clostridia</taxon>
        <taxon>Peptostreptococcales</taxon>
        <taxon>Peptostreptococcaceae</taxon>
        <taxon>Tepidibacter</taxon>
    </lineage>
</organism>
<dbReference type="InterPro" id="IPR003494">
    <property type="entry name" value="SHS2_FtsA"/>
</dbReference>